<dbReference type="InterPro" id="IPR050276">
    <property type="entry name" value="MshD_Acetyltransferase"/>
</dbReference>
<dbReference type="EMBL" id="QWEG01000002">
    <property type="protein sequence ID" value="RHW42555.1"/>
    <property type="molecule type" value="Genomic_DNA"/>
</dbReference>
<keyword evidence="3" id="KW-1185">Reference proteome</keyword>
<dbReference type="Pfam" id="PF00583">
    <property type="entry name" value="Acetyltransf_1"/>
    <property type="match status" value="2"/>
</dbReference>
<dbReference type="PANTHER" id="PTHR43617:SF20">
    <property type="entry name" value="N-ALPHA-ACETYLTRANSFERASE RIMI"/>
    <property type="match status" value="1"/>
</dbReference>
<organism evidence="2 3">
    <name type="scientific">Neobacillus notoginsengisoli</name>
    <dbReference type="NCBI Taxonomy" id="1578198"/>
    <lineage>
        <taxon>Bacteria</taxon>
        <taxon>Bacillati</taxon>
        <taxon>Bacillota</taxon>
        <taxon>Bacilli</taxon>
        <taxon>Bacillales</taxon>
        <taxon>Bacillaceae</taxon>
        <taxon>Neobacillus</taxon>
    </lineage>
</organism>
<dbReference type="OrthoDB" id="7163760at2"/>
<accession>A0A417YY25</accession>
<dbReference type="Gene3D" id="3.40.630.30">
    <property type="match status" value="2"/>
</dbReference>
<name>A0A417YY25_9BACI</name>
<dbReference type="PANTHER" id="PTHR43617">
    <property type="entry name" value="L-AMINO ACID N-ACETYLTRANSFERASE"/>
    <property type="match status" value="1"/>
</dbReference>
<evidence type="ECO:0000313" key="2">
    <source>
        <dbReference type="EMBL" id="RHW42555.1"/>
    </source>
</evidence>
<dbReference type="PROSITE" id="PS51186">
    <property type="entry name" value="GNAT"/>
    <property type="match status" value="2"/>
</dbReference>
<feature type="domain" description="N-acetyltransferase" evidence="1">
    <location>
        <begin position="141"/>
        <end position="273"/>
    </location>
</feature>
<dbReference type="InterPro" id="IPR016181">
    <property type="entry name" value="Acyl_CoA_acyltransferase"/>
</dbReference>
<dbReference type="InterPro" id="IPR000182">
    <property type="entry name" value="GNAT_dom"/>
</dbReference>
<dbReference type="CDD" id="cd04301">
    <property type="entry name" value="NAT_SF"/>
    <property type="match status" value="2"/>
</dbReference>
<keyword evidence="2" id="KW-0808">Transferase</keyword>
<reference evidence="2 3" key="1">
    <citation type="journal article" date="2017" name="Int. J. Syst. Evol. Microbiol.">
        <title>Bacillus notoginsengisoli sp. nov., a novel bacterium isolated from the rhizosphere of Panax notoginseng.</title>
        <authorList>
            <person name="Zhang M.Y."/>
            <person name="Cheng J."/>
            <person name="Cai Y."/>
            <person name="Zhang T.Y."/>
            <person name="Wu Y.Y."/>
            <person name="Manikprabhu D."/>
            <person name="Li W.J."/>
            <person name="Zhang Y.X."/>
        </authorList>
    </citation>
    <scope>NUCLEOTIDE SEQUENCE [LARGE SCALE GENOMIC DNA]</scope>
    <source>
        <strain evidence="2 3">JCM 30743</strain>
    </source>
</reference>
<dbReference type="SUPFAM" id="SSF55729">
    <property type="entry name" value="Acyl-CoA N-acyltransferases (Nat)"/>
    <property type="match status" value="2"/>
</dbReference>
<dbReference type="RefSeq" id="WP_118919252.1">
    <property type="nucleotide sequence ID" value="NZ_QWEG01000002.1"/>
</dbReference>
<evidence type="ECO:0000313" key="3">
    <source>
        <dbReference type="Proteomes" id="UP000284416"/>
    </source>
</evidence>
<feature type="domain" description="N-acetyltransferase" evidence="1">
    <location>
        <begin position="1"/>
        <end position="133"/>
    </location>
</feature>
<dbReference type="AlphaFoldDB" id="A0A417YY25"/>
<sequence>MLTRKQLEEIKGLQAVCEEAGGFKLKLNWDMLASRPQGRKDDFLHYEEGRLIGFIGLYGFGNKVELCGMVDPAFRRKGIFSRLLNEAVAVAEKRGARQILLNAPAGSESARAFLNHVPNRYFMTEYQMKWNGTSSPASEGVTLRPSTDGDHELEARLEVECFGFTEEEADSFNKELRAISNEDFYIIESEGKPVGKMRVDHLDGEAWIYGFAVLPHYQGRGIGRKALSAIIAKEDQKGYPLFLEVEAKNAHALRLYESVGFKSYHAQDYYEYI</sequence>
<comment type="caution">
    <text evidence="2">The sequence shown here is derived from an EMBL/GenBank/DDBJ whole genome shotgun (WGS) entry which is preliminary data.</text>
</comment>
<dbReference type="GO" id="GO:0016747">
    <property type="term" value="F:acyltransferase activity, transferring groups other than amino-acyl groups"/>
    <property type="evidence" value="ECO:0007669"/>
    <property type="project" value="InterPro"/>
</dbReference>
<dbReference type="Proteomes" id="UP000284416">
    <property type="component" value="Unassembled WGS sequence"/>
</dbReference>
<gene>
    <name evidence="2" type="ORF">D1B31_02850</name>
</gene>
<proteinExistence type="predicted"/>
<protein>
    <submittedName>
        <fullName evidence="2">GNAT family N-acetyltransferase</fullName>
    </submittedName>
</protein>
<evidence type="ECO:0000259" key="1">
    <source>
        <dbReference type="PROSITE" id="PS51186"/>
    </source>
</evidence>